<reference evidence="2" key="1">
    <citation type="submission" date="2021-01" db="UniProtKB">
        <authorList>
            <consortium name="EnsemblMetazoa"/>
        </authorList>
    </citation>
    <scope>IDENTIFICATION</scope>
</reference>
<feature type="compositionally biased region" description="Low complexity" evidence="1">
    <location>
        <begin position="171"/>
        <end position="196"/>
    </location>
</feature>
<feature type="region of interest" description="Disordered" evidence="1">
    <location>
        <begin position="90"/>
        <end position="196"/>
    </location>
</feature>
<dbReference type="EnsemblMetazoa" id="XM_022817233">
    <property type="protein sequence ID" value="XP_022672968"/>
    <property type="gene ID" value="LOC111255347"/>
</dbReference>
<keyword evidence="3" id="KW-1185">Reference proteome</keyword>
<proteinExistence type="predicted"/>
<feature type="compositionally biased region" description="Low complexity" evidence="1">
    <location>
        <begin position="134"/>
        <end position="143"/>
    </location>
</feature>
<dbReference type="KEGG" id="vde:111255347"/>
<evidence type="ECO:0000313" key="3">
    <source>
        <dbReference type="Proteomes" id="UP000594260"/>
    </source>
</evidence>
<evidence type="ECO:0000313" key="2">
    <source>
        <dbReference type="EnsemblMetazoa" id="XP_022672968"/>
    </source>
</evidence>
<protein>
    <submittedName>
        <fullName evidence="2">Uncharacterized protein</fullName>
    </submittedName>
</protein>
<feature type="compositionally biased region" description="Basic residues" evidence="1">
    <location>
        <begin position="124"/>
        <end position="133"/>
    </location>
</feature>
<accession>A0A7M7L2M2</accession>
<dbReference type="AlphaFoldDB" id="A0A7M7L2M2"/>
<organism evidence="2 3">
    <name type="scientific">Varroa destructor</name>
    <name type="common">Honeybee mite</name>
    <dbReference type="NCBI Taxonomy" id="109461"/>
    <lineage>
        <taxon>Eukaryota</taxon>
        <taxon>Metazoa</taxon>
        <taxon>Ecdysozoa</taxon>
        <taxon>Arthropoda</taxon>
        <taxon>Chelicerata</taxon>
        <taxon>Arachnida</taxon>
        <taxon>Acari</taxon>
        <taxon>Parasitiformes</taxon>
        <taxon>Mesostigmata</taxon>
        <taxon>Gamasina</taxon>
        <taxon>Dermanyssoidea</taxon>
        <taxon>Varroidae</taxon>
        <taxon>Varroa</taxon>
    </lineage>
</organism>
<evidence type="ECO:0000256" key="1">
    <source>
        <dbReference type="SAM" id="MobiDB-lite"/>
    </source>
</evidence>
<sequence>MDHHDIPMQDGGFCGSCMFGDAAEAAHLMYLSQFLMLPSSDQREKLEHADRGSNPTHRPSINRSLFGHVYEGSGQALDVLSELNQSVNSLQQEEPFSHDQDQDQDQDLQNQKMQHQHFDLPHHEGHHHHHVQHNHQGQQYRQQLPQHQTLELREQPPSPLPHQQHSEQQKQQRQQKRQQQQQQQQQNNNNNSSNNN</sequence>
<name>A0A7M7L2M2_VARDE</name>
<dbReference type="InParanoid" id="A0A7M7L2M2"/>
<dbReference type="RefSeq" id="XP_022672968.1">
    <property type="nucleotide sequence ID" value="XM_022817233.1"/>
</dbReference>
<dbReference type="GeneID" id="111255347"/>
<dbReference type="Proteomes" id="UP000594260">
    <property type="component" value="Unplaced"/>
</dbReference>